<dbReference type="Proteomes" id="UP001210720">
    <property type="component" value="Unassembled WGS sequence"/>
</dbReference>
<reference evidence="1 2" key="1">
    <citation type="submission" date="2023-01" db="EMBL/GenBank/DDBJ databases">
        <title>Thalassococcus onchidii sp. nov., isolated from a marine invertebrate from the South China Sea.</title>
        <authorList>
            <person name="Xu S."/>
            <person name="Liu Z."/>
            <person name="Xu Y."/>
        </authorList>
    </citation>
    <scope>NUCLEOTIDE SEQUENCE [LARGE SCALE GENOMIC DNA]</scope>
    <source>
        <strain evidence="1 2">KCTC 32084</strain>
    </source>
</reference>
<dbReference type="SUPFAM" id="SSF52540">
    <property type="entry name" value="P-loop containing nucleoside triphosphate hydrolases"/>
    <property type="match status" value="1"/>
</dbReference>
<proteinExistence type="predicted"/>
<name>A0ABT4XQI2_9RHOB</name>
<accession>A0ABT4XQI2</accession>
<evidence type="ECO:0000313" key="1">
    <source>
        <dbReference type="EMBL" id="MDA7424209.1"/>
    </source>
</evidence>
<organism evidence="1 2">
    <name type="scientific">Thalassococcus lentus</name>
    <dbReference type="NCBI Taxonomy" id="1210524"/>
    <lineage>
        <taxon>Bacteria</taxon>
        <taxon>Pseudomonadati</taxon>
        <taxon>Pseudomonadota</taxon>
        <taxon>Alphaproteobacteria</taxon>
        <taxon>Rhodobacterales</taxon>
        <taxon>Roseobacteraceae</taxon>
        <taxon>Thalassococcus</taxon>
    </lineage>
</organism>
<gene>
    <name evidence="1" type="ORF">PFY00_05690</name>
</gene>
<evidence type="ECO:0000313" key="2">
    <source>
        <dbReference type="Proteomes" id="UP001210720"/>
    </source>
</evidence>
<comment type="caution">
    <text evidence="1">The sequence shown here is derived from an EMBL/GenBank/DDBJ whole genome shotgun (WGS) entry which is preliminary data.</text>
</comment>
<dbReference type="RefSeq" id="WP_271431571.1">
    <property type="nucleotide sequence ID" value="NZ_JAQIOY010000002.1"/>
</dbReference>
<dbReference type="EMBL" id="JAQIOY010000002">
    <property type="protein sequence ID" value="MDA7424209.1"/>
    <property type="molecule type" value="Genomic_DNA"/>
</dbReference>
<dbReference type="InterPro" id="IPR027417">
    <property type="entry name" value="P-loop_NTPase"/>
</dbReference>
<evidence type="ECO:0008006" key="3">
    <source>
        <dbReference type="Google" id="ProtNLM"/>
    </source>
</evidence>
<sequence>MDLRKTGWHIAPTGTTPTRYQVFGERSSGTNFVKRLLGRNSPLRPMEELGWKHGFPHMTAIPAHVAIICVVRDARSWALSMHAKPWHCPPAMQAMTFSDFIRAQWATVADRKRYFPQVAELGGEGAPLQHDRHPVTGHPFDNLFALRQAKLNGLLSFQARGCSLVFTQLEAVQSEPETFLQAVHEGFGITVPQTDYRPVMKRLGSKFLPAVETRPETPNSMPETDISFMKQSIDLDLETGLGYSYD</sequence>
<keyword evidence="2" id="KW-1185">Reference proteome</keyword>
<protein>
    <recommendedName>
        <fullName evidence="3">Sulfotransferase family protein</fullName>
    </recommendedName>
</protein>